<proteinExistence type="predicted"/>
<dbReference type="Proteomes" id="UP000823821">
    <property type="component" value="Unassembled WGS sequence"/>
</dbReference>
<accession>A0A9D2HNQ8</accession>
<name>A0A9D2HNQ8_9BACT</name>
<comment type="caution">
    <text evidence="1">The sequence shown here is derived from an EMBL/GenBank/DDBJ whole genome shotgun (WGS) entry which is preliminary data.</text>
</comment>
<reference evidence="1" key="1">
    <citation type="journal article" date="2021" name="PeerJ">
        <title>Extensive microbial diversity within the chicken gut microbiome revealed by metagenomics and culture.</title>
        <authorList>
            <person name="Gilroy R."/>
            <person name="Ravi A."/>
            <person name="Getino M."/>
            <person name="Pursley I."/>
            <person name="Horton D.L."/>
            <person name="Alikhan N.F."/>
            <person name="Baker D."/>
            <person name="Gharbi K."/>
            <person name="Hall N."/>
            <person name="Watson M."/>
            <person name="Adriaenssens E.M."/>
            <person name="Foster-Nyarko E."/>
            <person name="Jarju S."/>
            <person name="Secka A."/>
            <person name="Antonio M."/>
            <person name="Oren A."/>
            <person name="Chaudhuri R.R."/>
            <person name="La Ragione R."/>
            <person name="Hildebrand F."/>
            <person name="Pallen M.J."/>
        </authorList>
    </citation>
    <scope>NUCLEOTIDE SEQUENCE</scope>
    <source>
        <strain evidence="1">5032</strain>
    </source>
</reference>
<dbReference type="AlphaFoldDB" id="A0A9D2HNQ8"/>
<dbReference type="EMBL" id="DWZD01000040">
    <property type="protein sequence ID" value="HJA79149.1"/>
    <property type="molecule type" value="Genomic_DNA"/>
</dbReference>
<protein>
    <submittedName>
        <fullName evidence="1">Uncharacterized protein</fullName>
    </submittedName>
</protein>
<organism evidence="1 2">
    <name type="scientific">Candidatus Desulfovibrio intestinavium</name>
    <dbReference type="NCBI Taxonomy" id="2838534"/>
    <lineage>
        <taxon>Bacteria</taxon>
        <taxon>Pseudomonadati</taxon>
        <taxon>Thermodesulfobacteriota</taxon>
        <taxon>Desulfovibrionia</taxon>
        <taxon>Desulfovibrionales</taxon>
        <taxon>Desulfovibrionaceae</taxon>
        <taxon>Desulfovibrio</taxon>
    </lineage>
</organism>
<evidence type="ECO:0000313" key="1">
    <source>
        <dbReference type="EMBL" id="HJA79149.1"/>
    </source>
</evidence>
<reference evidence="1" key="2">
    <citation type="submission" date="2021-04" db="EMBL/GenBank/DDBJ databases">
        <authorList>
            <person name="Gilroy R."/>
        </authorList>
    </citation>
    <scope>NUCLEOTIDE SEQUENCE</scope>
    <source>
        <strain evidence="1">5032</strain>
    </source>
</reference>
<sequence length="80" mass="8728">MSAPQRPLQPVAPVGMELVFFYTCPQCGWHAAVGSPVEAKLVPCESCGLRFPIIPVEEHYLHFMRIMTGGGLAAVDPDFL</sequence>
<evidence type="ECO:0000313" key="2">
    <source>
        <dbReference type="Proteomes" id="UP000823821"/>
    </source>
</evidence>
<gene>
    <name evidence="1" type="ORF">H9784_06215</name>
</gene>